<comment type="caution">
    <text evidence="1">The sequence shown here is derived from an EMBL/GenBank/DDBJ whole genome shotgun (WGS) entry which is preliminary data.</text>
</comment>
<evidence type="ECO:0000313" key="2">
    <source>
        <dbReference type="Proteomes" id="UP000661607"/>
    </source>
</evidence>
<sequence length="89" mass="9935">MNLSRAMPAESQWDLLEEYLLNSRFDVAWIDTEKIDEAAERFRVDPGSGVLCDLDTALSNCQILWIAGDLQGSKPLIEGCEVFVCESPV</sequence>
<gene>
    <name evidence="1" type="ORF">H4W81_000420</name>
</gene>
<evidence type="ECO:0000313" key="1">
    <source>
        <dbReference type="EMBL" id="MBE1557641.1"/>
    </source>
</evidence>
<reference evidence="1 2" key="1">
    <citation type="submission" date="2020-10" db="EMBL/GenBank/DDBJ databases">
        <title>Sequencing the genomes of 1000 actinobacteria strains.</title>
        <authorList>
            <person name="Klenk H.-P."/>
        </authorList>
    </citation>
    <scope>NUCLEOTIDE SEQUENCE [LARGE SCALE GENOMIC DNA]</scope>
    <source>
        <strain evidence="1 2">DSM 43748</strain>
    </source>
</reference>
<dbReference type="RefSeq" id="WP_192781454.1">
    <property type="nucleotide sequence ID" value="NZ_BAAASY010000048.1"/>
</dbReference>
<organism evidence="1 2">
    <name type="scientific">Nonomuraea africana</name>
    <dbReference type="NCBI Taxonomy" id="46171"/>
    <lineage>
        <taxon>Bacteria</taxon>
        <taxon>Bacillati</taxon>
        <taxon>Actinomycetota</taxon>
        <taxon>Actinomycetes</taxon>
        <taxon>Streptosporangiales</taxon>
        <taxon>Streptosporangiaceae</taxon>
        <taxon>Nonomuraea</taxon>
    </lineage>
</organism>
<protein>
    <submittedName>
        <fullName evidence="1">Uncharacterized protein</fullName>
    </submittedName>
</protein>
<dbReference type="EMBL" id="JADBEF010000001">
    <property type="protein sequence ID" value="MBE1557641.1"/>
    <property type="molecule type" value="Genomic_DNA"/>
</dbReference>
<dbReference type="Proteomes" id="UP000661607">
    <property type="component" value="Unassembled WGS sequence"/>
</dbReference>
<keyword evidence="2" id="KW-1185">Reference proteome</keyword>
<accession>A0ABR9K6K2</accession>
<proteinExistence type="predicted"/>
<name>A0ABR9K6K2_9ACTN</name>